<organism evidence="1 2">
    <name type="scientific">Haematococcus lacustris</name>
    <name type="common">Green alga</name>
    <name type="synonym">Haematococcus pluvialis</name>
    <dbReference type="NCBI Taxonomy" id="44745"/>
    <lineage>
        <taxon>Eukaryota</taxon>
        <taxon>Viridiplantae</taxon>
        <taxon>Chlorophyta</taxon>
        <taxon>core chlorophytes</taxon>
        <taxon>Chlorophyceae</taxon>
        <taxon>CS clade</taxon>
        <taxon>Chlamydomonadales</taxon>
        <taxon>Haematococcaceae</taxon>
        <taxon>Haematococcus</taxon>
    </lineage>
</organism>
<sequence length="49" mass="5139">MVLGDSSTDPAAVMAAASALKAQQTDAQQAYVKRISSTRTAKPQTLQCQ</sequence>
<evidence type="ECO:0000313" key="1">
    <source>
        <dbReference type="EMBL" id="GFH13229.1"/>
    </source>
</evidence>
<dbReference type="AlphaFoldDB" id="A0A699Z2K0"/>
<dbReference type="EMBL" id="BLLF01000589">
    <property type="protein sequence ID" value="GFH13229.1"/>
    <property type="molecule type" value="Genomic_DNA"/>
</dbReference>
<gene>
    <name evidence="1" type="ORF">HaLaN_09069</name>
</gene>
<name>A0A699Z2K0_HAELA</name>
<reference evidence="1 2" key="1">
    <citation type="submission" date="2020-02" db="EMBL/GenBank/DDBJ databases">
        <title>Draft genome sequence of Haematococcus lacustris strain NIES-144.</title>
        <authorList>
            <person name="Morimoto D."/>
            <person name="Nakagawa S."/>
            <person name="Yoshida T."/>
            <person name="Sawayama S."/>
        </authorList>
    </citation>
    <scope>NUCLEOTIDE SEQUENCE [LARGE SCALE GENOMIC DNA]</scope>
    <source>
        <strain evidence="1 2">NIES-144</strain>
    </source>
</reference>
<accession>A0A699Z2K0</accession>
<comment type="caution">
    <text evidence="1">The sequence shown here is derived from an EMBL/GenBank/DDBJ whole genome shotgun (WGS) entry which is preliminary data.</text>
</comment>
<dbReference type="Proteomes" id="UP000485058">
    <property type="component" value="Unassembled WGS sequence"/>
</dbReference>
<evidence type="ECO:0000313" key="2">
    <source>
        <dbReference type="Proteomes" id="UP000485058"/>
    </source>
</evidence>
<keyword evidence="2" id="KW-1185">Reference proteome</keyword>
<protein>
    <submittedName>
        <fullName evidence="1">Uncharacterized protein</fullName>
    </submittedName>
</protein>
<proteinExistence type="predicted"/>